<sequence>MQSDDVASRREQPVCFLFSDSMETKVSAALMLRDPYTTHDIFISCYSPGPVVCLVSARLTQGGPRASEHVDPSGGGGEAGVSGREELVTPKPRTVAFLFSFVFCYHRRSRLPAQESLRFGFQALLR</sequence>
<evidence type="ECO:0000313" key="3">
    <source>
        <dbReference type="Proteomes" id="UP000664991"/>
    </source>
</evidence>
<evidence type="ECO:0000256" key="1">
    <source>
        <dbReference type="SAM" id="MobiDB-lite"/>
    </source>
</evidence>
<gene>
    <name evidence="2" type="ORF">JEQ12_013381</name>
</gene>
<accession>A0A836D6U6</accession>
<proteinExistence type="predicted"/>
<reference evidence="2 3" key="1">
    <citation type="submission" date="2020-12" db="EMBL/GenBank/DDBJ databases">
        <title>De novo assembly of Tibetan sheep genome.</title>
        <authorList>
            <person name="Li X."/>
        </authorList>
    </citation>
    <scope>NUCLEOTIDE SEQUENCE [LARGE SCALE GENOMIC DNA]</scope>
    <source>
        <tissue evidence="2">Heart</tissue>
    </source>
</reference>
<dbReference type="Proteomes" id="UP000664991">
    <property type="component" value="Unassembled WGS sequence"/>
</dbReference>
<protein>
    <submittedName>
        <fullName evidence="2">Uncharacterized protein</fullName>
    </submittedName>
</protein>
<name>A0A836D6U6_SHEEP</name>
<organism evidence="2 3">
    <name type="scientific">Ovis aries</name>
    <name type="common">Sheep</name>
    <dbReference type="NCBI Taxonomy" id="9940"/>
    <lineage>
        <taxon>Eukaryota</taxon>
        <taxon>Metazoa</taxon>
        <taxon>Chordata</taxon>
        <taxon>Craniata</taxon>
        <taxon>Vertebrata</taxon>
        <taxon>Euteleostomi</taxon>
        <taxon>Mammalia</taxon>
        <taxon>Eutheria</taxon>
        <taxon>Laurasiatheria</taxon>
        <taxon>Artiodactyla</taxon>
        <taxon>Ruminantia</taxon>
        <taxon>Pecora</taxon>
        <taxon>Bovidae</taxon>
        <taxon>Caprinae</taxon>
        <taxon>Ovis</taxon>
    </lineage>
</organism>
<feature type="region of interest" description="Disordered" evidence="1">
    <location>
        <begin position="63"/>
        <end position="86"/>
    </location>
</feature>
<dbReference type="EMBL" id="JAEMGP010000003">
    <property type="protein sequence ID" value="KAG5210952.1"/>
    <property type="molecule type" value="Genomic_DNA"/>
</dbReference>
<dbReference type="AlphaFoldDB" id="A0A836D6U6"/>
<comment type="caution">
    <text evidence="2">The sequence shown here is derived from an EMBL/GenBank/DDBJ whole genome shotgun (WGS) entry which is preliminary data.</text>
</comment>
<evidence type="ECO:0000313" key="2">
    <source>
        <dbReference type="EMBL" id="KAG5210952.1"/>
    </source>
</evidence>